<feature type="domain" description="FAF" evidence="2">
    <location>
        <begin position="130"/>
        <end position="183"/>
    </location>
</feature>
<evidence type="ECO:0000313" key="4">
    <source>
        <dbReference type="Proteomes" id="UP001603857"/>
    </source>
</evidence>
<proteinExistence type="inferred from homology"/>
<sequence>MMIFFLYLPILLSLSLSVLLHVFKKHIHLFLLNLVTTLCTSSAIYNMKLHPHSSTSTTIHVLGSPPLPKQIGFVNDIGKEIEGLVTCTKSLDFKSIDINDEIDDNDHNDNNNQNEDDCWRKMRVAEGRGNFPPPLSSMNGNGQSSFVLVPVRTNGRLQLRKTRIKRPKILYSNRQDGRLRLFLVPDECVEDDVEEDEEDGELVDDIEEQIEEEEEEELIMKPTKEEEELIMEPTKEEEKLIMAPMEEDDELGEEITSYDMNKDVVRFVEWKFPKEMFRKCHEVVNHIPRHHHVHGSHHNLCLNIYGLGIA</sequence>
<dbReference type="Proteomes" id="UP001603857">
    <property type="component" value="Unassembled WGS sequence"/>
</dbReference>
<organism evidence="3 4">
    <name type="scientific">Flemingia macrophylla</name>
    <dbReference type="NCBI Taxonomy" id="520843"/>
    <lineage>
        <taxon>Eukaryota</taxon>
        <taxon>Viridiplantae</taxon>
        <taxon>Streptophyta</taxon>
        <taxon>Embryophyta</taxon>
        <taxon>Tracheophyta</taxon>
        <taxon>Spermatophyta</taxon>
        <taxon>Magnoliopsida</taxon>
        <taxon>eudicotyledons</taxon>
        <taxon>Gunneridae</taxon>
        <taxon>Pentapetalae</taxon>
        <taxon>rosids</taxon>
        <taxon>fabids</taxon>
        <taxon>Fabales</taxon>
        <taxon>Fabaceae</taxon>
        <taxon>Papilionoideae</taxon>
        <taxon>50 kb inversion clade</taxon>
        <taxon>NPAAA clade</taxon>
        <taxon>indigoferoid/millettioid clade</taxon>
        <taxon>Phaseoleae</taxon>
        <taxon>Flemingia</taxon>
    </lineage>
</organism>
<dbReference type="Pfam" id="PF11250">
    <property type="entry name" value="FAF"/>
    <property type="match status" value="1"/>
</dbReference>
<protein>
    <recommendedName>
        <fullName evidence="2">FAF domain-containing protein</fullName>
    </recommendedName>
</protein>
<accession>A0ABD1LPQ7</accession>
<dbReference type="AlphaFoldDB" id="A0ABD1LPQ7"/>
<evidence type="ECO:0000259" key="2">
    <source>
        <dbReference type="Pfam" id="PF11250"/>
    </source>
</evidence>
<gene>
    <name evidence="3" type="ORF">Fmac_024519</name>
</gene>
<evidence type="ECO:0000313" key="3">
    <source>
        <dbReference type="EMBL" id="KAL2325461.1"/>
    </source>
</evidence>
<reference evidence="3 4" key="1">
    <citation type="submission" date="2024-08" db="EMBL/GenBank/DDBJ databases">
        <title>Insights into the chromosomal genome structure of Flemingia macrophylla.</title>
        <authorList>
            <person name="Ding Y."/>
            <person name="Zhao Y."/>
            <person name="Bi W."/>
            <person name="Wu M."/>
            <person name="Zhao G."/>
            <person name="Gong Y."/>
            <person name="Li W."/>
            <person name="Zhang P."/>
        </authorList>
    </citation>
    <scope>NUCLEOTIDE SEQUENCE [LARGE SCALE GENOMIC DNA]</scope>
    <source>
        <strain evidence="3">DYQJB</strain>
        <tissue evidence="3">Leaf</tissue>
    </source>
</reference>
<evidence type="ECO:0000256" key="1">
    <source>
        <dbReference type="ARBA" id="ARBA00008690"/>
    </source>
</evidence>
<dbReference type="InterPro" id="IPR021410">
    <property type="entry name" value="FAF"/>
</dbReference>
<comment type="similarity">
    <text evidence="1">Belongs to the fantastic four family.</text>
</comment>
<dbReference type="InterPro" id="IPR046431">
    <property type="entry name" value="FAF_dom"/>
</dbReference>
<keyword evidence="4" id="KW-1185">Reference proteome</keyword>
<comment type="caution">
    <text evidence="3">The sequence shown here is derived from an EMBL/GenBank/DDBJ whole genome shotgun (WGS) entry which is preliminary data.</text>
</comment>
<dbReference type="PANTHER" id="PTHR33155:SF26">
    <property type="entry name" value="DUF3049 FAMILY PROTEIN"/>
    <property type="match status" value="1"/>
</dbReference>
<dbReference type="EMBL" id="JBGMDY010000008">
    <property type="protein sequence ID" value="KAL2325461.1"/>
    <property type="molecule type" value="Genomic_DNA"/>
</dbReference>
<dbReference type="PANTHER" id="PTHR33155">
    <property type="entry name" value="FANTASTIC FOUR-LIKE PROTEIN (DUF3049)"/>
    <property type="match status" value="1"/>
</dbReference>
<name>A0ABD1LPQ7_9FABA</name>